<dbReference type="AlphaFoldDB" id="A0A4R6BE86"/>
<organism evidence="2 3">
    <name type="scientific">Macrococcus brunensis</name>
    <dbReference type="NCBI Taxonomy" id="198483"/>
    <lineage>
        <taxon>Bacteria</taxon>
        <taxon>Bacillati</taxon>
        <taxon>Bacillota</taxon>
        <taxon>Bacilli</taxon>
        <taxon>Bacillales</taxon>
        <taxon>Staphylococcaceae</taxon>
        <taxon>Macrococcus</taxon>
    </lineage>
</organism>
<dbReference type="Pfam" id="PF13460">
    <property type="entry name" value="NAD_binding_10"/>
    <property type="match status" value="1"/>
</dbReference>
<evidence type="ECO:0000259" key="1">
    <source>
        <dbReference type="Pfam" id="PF13460"/>
    </source>
</evidence>
<dbReference type="OrthoDB" id="9803892at2"/>
<dbReference type="Gene3D" id="3.40.50.720">
    <property type="entry name" value="NAD(P)-binding Rossmann-like Domain"/>
    <property type="match status" value="1"/>
</dbReference>
<dbReference type="EMBL" id="SCWA01000007">
    <property type="protein sequence ID" value="TDL98107.1"/>
    <property type="molecule type" value="Genomic_DNA"/>
</dbReference>
<comment type="caution">
    <text evidence="2">The sequence shown here is derived from an EMBL/GenBank/DDBJ whole genome shotgun (WGS) entry which is preliminary data.</text>
</comment>
<dbReference type="SUPFAM" id="SSF51735">
    <property type="entry name" value="NAD(P)-binding Rossmann-fold domains"/>
    <property type="match status" value="1"/>
</dbReference>
<dbReference type="Proteomes" id="UP000295310">
    <property type="component" value="Unassembled WGS sequence"/>
</dbReference>
<gene>
    <name evidence="2" type="ORF">ERX27_05370</name>
</gene>
<dbReference type="InterPro" id="IPR016040">
    <property type="entry name" value="NAD(P)-bd_dom"/>
</dbReference>
<protein>
    <submittedName>
        <fullName evidence="2">NAD-dependent epimerase/dehydratase family protein</fullName>
    </submittedName>
</protein>
<dbReference type="PANTHER" id="PTHR15020">
    <property type="entry name" value="FLAVIN REDUCTASE-RELATED"/>
    <property type="match status" value="1"/>
</dbReference>
<name>A0A4R6BE86_9STAP</name>
<feature type="domain" description="NAD(P)-binding" evidence="1">
    <location>
        <begin position="7"/>
        <end position="182"/>
    </location>
</feature>
<reference evidence="2 3" key="1">
    <citation type="submission" date="2019-01" db="EMBL/GenBank/DDBJ databases">
        <title>Draft genome sequences of the type strains of six Macrococcus species.</title>
        <authorList>
            <person name="Mazhar S."/>
            <person name="Altermann E."/>
            <person name="Hill C."/>
            <person name="Mcauliffe O."/>
        </authorList>
    </citation>
    <scope>NUCLEOTIDE SEQUENCE [LARGE SCALE GENOMIC DNA]</scope>
    <source>
        <strain evidence="2 3">CCM4811</strain>
    </source>
</reference>
<keyword evidence="3" id="KW-1185">Reference proteome</keyword>
<proteinExistence type="predicted"/>
<evidence type="ECO:0000313" key="2">
    <source>
        <dbReference type="EMBL" id="TDL98107.1"/>
    </source>
</evidence>
<sequence>MDIFIVGGSGRVGLELAKSLRDKNHNVVVGSRSPEKIDADGFQTVKLDLTESVSDIAEAIGKVDIVYFTAGSRGKDLLQIDAFGAVRTMLAAEKNNIKRYIMLSAYESLNPDAWDEKPYSDLREYYEAKFLADKYLMDSTQLAYTILQAVALEEEAGNGKGDHATEQTVAIPDVGLALAELAEQDNAIGKVVTISNGDKDITTLMKEV</sequence>
<evidence type="ECO:0000313" key="3">
    <source>
        <dbReference type="Proteomes" id="UP000295310"/>
    </source>
</evidence>
<dbReference type="PANTHER" id="PTHR15020:SF50">
    <property type="entry name" value="UPF0659 PROTEIN YMR090W"/>
    <property type="match status" value="1"/>
</dbReference>
<accession>A0A4R6BE86</accession>
<dbReference type="InterPro" id="IPR036291">
    <property type="entry name" value="NAD(P)-bd_dom_sf"/>
</dbReference>
<dbReference type="RefSeq" id="WP_133431810.1">
    <property type="nucleotide sequence ID" value="NZ_SCWA01000007.1"/>
</dbReference>